<comment type="caution">
    <text evidence="3">The sequence shown here is derived from an EMBL/GenBank/DDBJ whole genome shotgun (WGS) entry which is preliminary data.</text>
</comment>
<feature type="region of interest" description="Disordered" evidence="1">
    <location>
        <begin position="1718"/>
        <end position="1767"/>
    </location>
</feature>
<dbReference type="SUPFAM" id="SSF53756">
    <property type="entry name" value="UDP-Glycosyltransferase/glycogen phosphorylase"/>
    <property type="match status" value="3"/>
</dbReference>
<dbReference type="EC" id="2.4.-.-" evidence="3"/>
<dbReference type="EMBL" id="JAGIZB010000023">
    <property type="protein sequence ID" value="MBP0446992.1"/>
    <property type="molecule type" value="Genomic_DNA"/>
</dbReference>
<organism evidence="3 4">
    <name type="scientific">Pararoseomonas baculiformis</name>
    <dbReference type="NCBI Taxonomy" id="2820812"/>
    <lineage>
        <taxon>Bacteria</taxon>
        <taxon>Pseudomonadati</taxon>
        <taxon>Pseudomonadota</taxon>
        <taxon>Alphaproteobacteria</taxon>
        <taxon>Acetobacterales</taxon>
        <taxon>Acetobacteraceae</taxon>
        <taxon>Pararoseomonas</taxon>
    </lineage>
</organism>
<gene>
    <name evidence="3" type="ORF">J8J14_19630</name>
</gene>
<proteinExistence type="predicted"/>
<evidence type="ECO:0000313" key="3">
    <source>
        <dbReference type="EMBL" id="MBP0446992.1"/>
    </source>
</evidence>
<evidence type="ECO:0000259" key="2">
    <source>
        <dbReference type="Pfam" id="PF00534"/>
    </source>
</evidence>
<dbReference type="RefSeq" id="WP_209381258.1">
    <property type="nucleotide sequence ID" value="NZ_JAGIZB010000023.1"/>
</dbReference>
<reference evidence="3 4" key="1">
    <citation type="submission" date="2021-03" db="EMBL/GenBank/DDBJ databases">
        <authorList>
            <person name="So Y."/>
        </authorList>
    </citation>
    <scope>NUCLEOTIDE SEQUENCE [LARGE SCALE GENOMIC DNA]</scope>
    <source>
        <strain evidence="3 4">SSH11</strain>
    </source>
</reference>
<name>A0ABS4AIZ1_9PROT</name>
<dbReference type="PANTHER" id="PTHR46401">
    <property type="entry name" value="GLYCOSYLTRANSFERASE WBBK-RELATED"/>
    <property type="match status" value="1"/>
</dbReference>
<dbReference type="GO" id="GO:0016757">
    <property type="term" value="F:glycosyltransferase activity"/>
    <property type="evidence" value="ECO:0007669"/>
    <property type="project" value="UniProtKB-KW"/>
</dbReference>
<keyword evidence="3" id="KW-0328">Glycosyltransferase</keyword>
<dbReference type="PANTHER" id="PTHR46401:SF9">
    <property type="entry name" value="MANNOSYLTRANSFERASE A"/>
    <property type="match status" value="1"/>
</dbReference>
<dbReference type="Proteomes" id="UP000681594">
    <property type="component" value="Unassembled WGS sequence"/>
</dbReference>
<dbReference type="Pfam" id="PF00534">
    <property type="entry name" value="Glycos_transf_1"/>
    <property type="match status" value="1"/>
</dbReference>
<dbReference type="Gene3D" id="3.40.50.2000">
    <property type="entry name" value="Glycogen Phosphorylase B"/>
    <property type="match status" value="4"/>
</dbReference>
<feature type="domain" description="Glycosyl transferase family 1" evidence="2">
    <location>
        <begin position="894"/>
        <end position="1015"/>
    </location>
</feature>
<evidence type="ECO:0000256" key="1">
    <source>
        <dbReference type="SAM" id="MobiDB-lite"/>
    </source>
</evidence>
<keyword evidence="4" id="KW-1185">Reference proteome</keyword>
<sequence>MAFVNIVTSDRGWILEKLASEISSRLSYVTFGNGPDPAASIQYYVTFSSRSKRLSPVEVGYFAHLEPEGEARERFFDTARAVEHCICHARLYEGVLRDAGIGQVTTISPGVDLETFSPKLRIGVVGRTYHTGRKGEHIVAQVMDIPEIEWSFTGTGWPGEALELPGSQLPDYYRGLDYVLVPALYEGGPMCVVEALACGTEIIAPAIGWVPEFPHVEYQVGDAADLRRVLLELVEKKRALRATVLDRTWDGWAEGHDRVFQSLARDHGLRLSAPLAPSRSAPRPQRVGIFMHGNEHRSQGGPSVRVPRLARELRENGTEAELRIHPAPTRFDGLDVVHAFNSWSPWSALDLLRRAHRGGKAVVFSPILLDLALKDLWEERLVQLLSSSPQGPALDDALRAFKLALEERRRPDALVTETVPGFHAAVREMVALSDHVVYLSDRERQRLARIGAEPRAGTVVHNPVDSAIFGQADASLFEQETGLKDFVLCVARIESRKNQVMLAHALRDTGLPLVLIGHAPNAAYRELLERFRTPNLHVLDRLPANSPLLASAFAASRVAVLPSWAEGAPLAALEAAASGANLVVSDESGESEYFGASARYCDPGDPASIRNAILEAYETSRDAAEVEAQKAFIAETYSWDRHREKTEAVYGEALSALAIRAPAAFSSRGRNAEPGPGTPVVAADRPVTIVYDVTSSANHTGRWTGIARVEAALALTLRANPRTRILFVAWNNKAKQFVEVPFEGIRAGKLSRFLAHYDTNPAPLLNVPAGAHYVVPGSGWMQNSLYAENVVAFARRHRLRLTPVIHDIIPTKFPFWFNDGYAPVFEQNLTMLLDGASHVIAISQATRRDVEEYAARIEGLYIPEISVFREGDEIQQIATGEESAARSRIEEQLGSRPFVLTVGAIHQRKNHRLLYDVWLKLRERMGGRCPRLVIVGGVAWNGHDVARALRGDSRLRDVVTILEGVDDEALDWLYRNCIFTVYPSLYEGWGLPVAESLRYGKLCLASDTSSVPEIAPGLIELIDPLDVARWVTKVQFYAGSRSARDMAERRIAEDYAGFSWEQSAEHFIDVLAAAEDRPAPAKPYILGAVVSFADRIATSRIRGSGWHPLEKWGCWASSPSSSLVFSPAVDARGDLVFMAEARALALPGTAFEARVVANGVPVARWLLRGGGLQTLHAVVPAEVARRAPEVTIEIESAFLTPLRLVTKSDDPRLVGIGIAKVSLASLSGLQSVSRYFGEPAPDRKRAELGHSYNLLRDPTGRSFLDGNWTAHPAWGLYSAEQRPRLSMVLQDRPGEELVLDLRLRPVAAPKSGFTLLALANGHEIGAATFQDDEPRLVSFPLPARIRAMAEPVVIDLVASDARSPQSLELGATEEAFSFGIISLELRMVGEDGAATRLPVAPGQILRLGSGSGSPTDELVKAALGGDWHGPERHASWSFGRGGRLPLRLEGALLGGAMLSLEVEAARPRSSDGSLGLEIRAKGRLLATRRLQPLTPGSIEISVPPDCLGRRGELDLELLLDATGRVPTADGRMDERPMGIRVSRISGTALPLLGAGQVMLFRVNPETGEAPAGAAQMLRGTWFGAERSGRWSQGDGGGLAFLPDPSLGRDWRFFVYGRSFLDGTKAFAPVDVEVNGEIAERWSFSSDRSVLKEVSGLAERQQEQGPVAVHFRCRDCCSPAELGIGKDSRRLGMQLTAVLLVPSATTEQEVRDLFAAALSRRDRPPEPPQPVALPPAVEAAESPALPQPETPAHRSPPAAEPQPAEVEALEASAAPEELVVLAPPEPKPAVPVLSSIFDFSQHGELDQLELFGWYDAESEGRWSRADLAEVILPVPAGATGEVTLELFGRVYGTATGGPARVRLSLEDGKPQELVFKSDSFKKRSVTLRHDLATASQLRLSILRLDPISPADAGEGDDTRRLGVLVQTLGVIWK</sequence>
<accession>A0ABS4AIZ1</accession>
<evidence type="ECO:0000313" key="4">
    <source>
        <dbReference type="Proteomes" id="UP000681594"/>
    </source>
</evidence>
<dbReference type="CDD" id="cd03809">
    <property type="entry name" value="GT4_MtfB-like"/>
    <property type="match status" value="1"/>
</dbReference>
<protein>
    <submittedName>
        <fullName evidence="3">Glycosyltransferase</fullName>
        <ecNumber evidence="3">2.4.-.-</ecNumber>
    </submittedName>
</protein>
<dbReference type="Pfam" id="PF13692">
    <property type="entry name" value="Glyco_trans_1_4"/>
    <property type="match status" value="1"/>
</dbReference>
<keyword evidence="3" id="KW-0808">Transferase</keyword>
<feature type="compositionally biased region" description="Low complexity" evidence="1">
    <location>
        <begin position="1733"/>
        <end position="1743"/>
    </location>
</feature>
<dbReference type="InterPro" id="IPR001296">
    <property type="entry name" value="Glyco_trans_1"/>
</dbReference>